<dbReference type="Proteomes" id="UP000053724">
    <property type="component" value="Unassembled WGS sequence"/>
</dbReference>
<dbReference type="EMBL" id="LCUF01000015">
    <property type="protein sequence ID" value="KQA23189.1"/>
    <property type="molecule type" value="Genomic_DNA"/>
</dbReference>
<comment type="caution">
    <text evidence="1">The sequence shown here is derived from an EMBL/GenBank/DDBJ whole genome shotgun (WGS) entry which is preliminary data.</text>
</comment>
<protein>
    <submittedName>
        <fullName evidence="1">Uncharacterized protein</fullName>
    </submittedName>
</protein>
<accession>A0A0Q0NAQ6</accession>
<name>A0A0Q0NAQ6_VIBMT</name>
<organism evidence="1 2">
    <name type="scientific">Vibrio metoecus</name>
    <dbReference type="NCBI Taxonomy" id="1481663"/>
    <lineage>
        <taxon>Bacteria</taxon>
        <taxon>Pseudomonadati</taxon>
        <taxon>Pseudomonadota</taxon>
        <taxon>Gammaproteobacteria</taxon>
        <taxon>Vibrionales</taxon>
        <taxon>Vibrionaceae</taxon>
        <taxon>Vibrio</taxon>
    </lineage>
</organism>
<evidence type="ECO:0000313" key="1">
    <source>
        <dbReference type="EMBL" id="KQA23189.1"/>
    </source>
</evidence>
<gene>
    <name evidence="1" type="ORF">AAY55_12370</name>
</gene>
<proteinExistence type="predicted"/>
<sequence>MRLEECLNKEKVIQDYELFIQGISELHMMQKVAFSAFNRELRILDEFSSSSTSNEIVRYDTLTYFDLNTGKNTPLISNETSLAKLKELTYINKNNQYCWLLATAFELFEVYINSVYCNDSQSRNKRDSLNKKLSFFSRSHERIKQLEKDNVSGINLKVAIITIEKLRHCIVHNQGVVIDTAQFISKVIEHSGVNNNRCDHVEFISQFIVSKGISVAERAMESNNSLPVYSEPFKHLLSYLVGYAKALKLELC</sequence>
<evidence type="ECO:0000313" key="2">
    <source>
        <dbReference type="Proteomes" id="UP000053724"/>
    </source>
</evidence>
<dbReference type="AlphaFoldDB" id="A0A0Q0NAQ6"/>
<dbReference type="PATRIC" id="fig|1481663.8.peg.1538"/>
<reference evidence="1 2" key="1">
    <citation type="journal article" date="2015" name="Genome Biol. Evol.">
        <title>The Dynamics of Genetic Interactions between Vibrio metoecus and Vibrio cholerae, Two Close Relatives Co-Occurring in the Environment.</title>
        <authorList>
            <person name="Orata F.D."/>
            <person name="Kirchberger P.C."/>
            <person name="Meheust R."/>
            <person name="Barlow E.J."/>
            <person name="Tarr C.L."/>
            <person name="Boucher Y."/>
        </authorList>
    </citation>
    <scope>NUCLEOTIDE SEQUENCE [LARGE SCALE GENOMIC DNA]</scope>
    <source>
        <strain evidence="1 2">08-2459</strain>
    </source>
</reference>